<evidence type="ECO:0000313" key="2">
    <source>
        <dbReference type="Proteomes" id="UP001061302"/>
    </source>
</evidence>
<dbReference type="RefSeq" id="WP_263123152.1">
    <property type="nucleotide sequence ID" value="NZ_CP106753.1"/>
</dbReference>
<dbReference type="SUPFAM" id="SSF49265">
    <property type="entry name" value="Fibronectin type III"/>
    <property type="match status" value="1"/>
</dbReference>
<dbReference type="InterPro" id="IPR003961">
    <property type="entry name" value="FN3_dom"/>
</dbReference>
<reference evidence="1" key="1">
    <citation type="submission" date="2022-10" db="EMBL/GenBank/DDBJ databases">
        <title>Chitiniphilus purpureus sp. nov., a novel chitin-degrading bacterium isolated from crawfish pond sediment.</title>
        <authorList>
            <person name="Li K."/>
        </authorList>
    </citation>
    <scope>NUCLEOTIDE SEQUENCE</scope>
    <source>
        <strain evidence="1">CD1</strain>
    </source>
</reference>
<dbReference type="PANTHER" id="PTHR36251:SF2">
    <property type="entry name" value="GIFSY-2 PROPHAGE HOST SPECIFICITY PROTEIN J, PHAGE LAMBDA"/>
    <property type="match status" value="1"/>
</dbReference>
<proteinExistence type="predicted"/>
<dbReference type="InterPro" id="IPR053171">
    <property type="entry name" value="Viral_Tip_Attach_Protein"/>
</dbReference>
<dbReference type="InterPro" id="IPR036116">
    <property type="entry name" value="FN3_sf"/>
</dbReference>
<protein>
    <recommendedName>
        <fullName evidence="3">DUF1983 domain-containing protein</fullName>
    </recommendedName>
</protein>
<dbReference type="PANTHER" id="PTHR36251">
    <property type="entry name" value="FELS-1 PROPHAGE HOST SPECIFICITY PROTEIN-RELATED"/>
    <property type="match status" value="1"/>
</dbReference>
<name>A0ABY6DK96_9NEIS</name>
<keyword evidence="2" id="KW-1185">Reference proteome</keyword>
<dbReference type="EMBL" id="CP106753">
    <property type="protein sequence ID" value="UXY13871.1"/>
    <property type="molecule type" value="Genomic_DNA"/>
</dbReference>
<gene>
    <name evidence="1" type="ORF">N8I74_11110</name>
</gene>
<dbReference type="Proteomes" id="UP001061302">
    <property type="component" value="Chromosome"/>
</dbReference>
<evidence type="ECO:0008006" key="3">
    <source>
        <dbReference type="Google" id="ProtNLM"/>
    </source>
</evidence>
<dbReference type="CDD" id="cd00063">
    <property type="entry name" value="FN3"/>
    <property type="match status" value="1"/>
</dbReference>
<organism evidence="1 2">
    <name type="scientific">Chitiniphilus purpureus</name>
    <dbReference type="NCBI Taxonomy" id="2981137"/>
    <lineage>
        <taxon>Bacteria</taxon>
        <taxon>Pseudomonadati</taxon>
        <taxon>Pseudomonadota</taxon>
        <taxon>Betaproteobacteria</taxon>
        <taxon>Neisseriales</taxon>
        <taxon>Chitinibacteraceae</taxon>
        <taxon>Chitiniphilus</taxon>
    </lineage>
</organism>
<sequence length="1390" mass="148021">MPALAIGAGLASIAGQTVLATALTIAGVGHGLYQAQRQRRKARRAAEQARREQNLKVVQGGNTIYLPLAYGEVRMGGALVFQDVSDDKQHLHLVIAHCEGPVAGYTPMLYLDGVAYTDERFGSRRTEMVQDGTVPVQRPGGIVTEEPRWVAREVIDSAVHWEFFRGTDDQVACQTLINALPAKWTPNHRLRGVCYSYVRLKWDPDKWRAVPPVTVQFQAKTAWDPRAGQMVYTGNPAVMLRDYLLSPRYGRGLAPSDLDEASFIAAANYCDQLLELSPAQWEPRYALTGVLDTGKPCLDNVAELLEHMRGNLLYVDGRYVLQVDQPDAPVMHFSPDNLVGPWSTKFPDRRNRYNRIQARYTSPQANWEETALIVDRADYRTLDGGVLLEATEEYTLAGDERRARYLAERALRASRIGMVVDFVALPVAHAVVPGDVISLTHPSADYVNARFRVSSLAPRANGDVAITAYAYDDGLYAEDPLAAPVVPPRTSLPDPFSPLPPPAQLVLTSDLSTAGQDTLGQLTSRIRASWQPVPGLVAHYRVQWRRSYEPEWQTMTTQDASAMLAAVYAEPFVVRVAAVSSLGRTGEWAVAYINGGGLEQQLAVVTGVQAEVGTMDFTWRWDAHPVAGSYDIEIYAGAVRRRRDRVSGPQYVYGYALNVTDGLVRQLTIRIRARSPDGRESPWVEDTAINDPPGLPGVLLQASVFALTLQLTPPSASDLAGYMVWASRTSGFAVGSNTLVYTGPDTQLAIAWVDGAAIASGQMYYVRVAAFDAFGTADLIVSGEIPVQTTALTEVLNQLHGLGPEALTPALLDQVNQVPVIGQGLQDAKQSSDEAALAALALLARTSDALDALRREKMISDATIDIDPDTGQITLKAVVPVIDDVSARVRTLEIGMDAASGTISLINTDIQQQGGRLSAAESLIEQLANQLSLKVTAAYVDGRLAETTQGVESAHETLAGLSAAQLSSVLNQSRARDLVRANKVSLAVAQQTLTAQADALRAEAGLRLQLAAQLGETEAAIAEEQLARATAIEALTSNISAMLVRVGQAEAGLASESTARANGDSALSQQLAALTSRVGTSEARIVSEETARASGDSANAVAINQVSTTVAGHTASITQQAQSIDGLRAQYVLQVNAAGKVAGVKLAAGASGTALDVLADVFRVSRPDGSGAKAAFTVGSLNGQPAVGISGDMYLDGVLSARGLSALSANVGVVTAGVIRSNDNVTSRWDLNSGYAEFNNIRVRGDVQANSLNGVPVETWHIQGQAVSVADYSQGGFGQVPGGGSTVAVQRAIWMPSSSSGIVVLASLAMQGLGDATITISVRHNGVDVASQSVSVSDAFYFSYAIGAVITPWAGTNNVQIVLTNPTVGPGSWIAVNHQPTSMTLLGAKR</sequence>
<evidence type="ECO:0000313" key="1">
    <source>
        <dbReference type="EMBL" id="UXY13871.1"/>
    </source>
</evidence>
<accession>A0ABY6DK96</accession>